<evidence type="ECO:0000313" key="2">
    <source>
        <dbReference type="EMBL" id="PNX75687.1"/>
    </source>
</evidence>
<comment type="caution">
    <text evidence="2">The sequence shown here is derived from an EMBL/GenBank/DDBJ whole genome shotgun (WGS) entry which is preliminary data.</text>
</comment>
<gene>
    <name evidence="2" type="ORF">L195_g031627</name>
</gene>
<dbReference type="InterPro" id="IPR025322">
    <property type="entry name" value="PADRE_dom"/>
</dbReference>
<accession>A0A2K3LAX3</accession>
<reference evidence="2 3" key="1">
    <citation type="journal article" date="2014" name="Am. J. Bot.">
        <title>Genome assembly and annotation for red clover (Trifolium pratense; Fabaceae).</title>
        <authorList>
            <person name="Istvanek J."/>
            <person name="Jaros M."/>
            <person name="Krenek A."/>
            <person name="Repkova J."/>
        </authorList>
    </citation>
    <scope>NUCLEOTIDE SEQUENCE [LARGE SCALE GENOMIC DNA]</scope>
    <source>
        <strain evidence="3">cv. Tatra</strain>
        <tissue evidence="2">Young leaves</tissue>
    </source>
</reference>
<organism evidence="2 3">
    <name type="scientific">Trifolium pratense</name>
    <name type="common">Red clover</name>
    <dbReference type="NCBI Taxonomy" id="57577"/>
    <lineage>
        <taxon>Eukaryota</taxon>
        <taxon>Viridiplantae</taxon>
        <taxon>Streptophyta</taxon>
        <taxon>Embryophyta</taxon>
        <taxon>Tracheophyta</taxon>
        <taxon>Spermatophyta</taxon>
        <taxon>Magnoliopsida</taxon>
        <taxon>eudicotyledons</taxon>
        <taxon>Gunneridae</taxon>
        <taxon>Pentapetalae</taxon>
        <taxon>rosids</taxon>
        <taxon>fabids</taxon>
        <taxon>Fabales</taxon>
        <taxon>Fabaceae</taxon>
        <taxon>Papilionoideae</taxon>
        <taxon>50 kb inversion clade</taxon>
        <taxon>NPAAA clade</taxon>
        <taxon>Hologalegina</taxon>
        <taxon>IRL clade</taxon>
        <taxon>Trifolieae</taxon>
        <taxon>Trifolium</taxon>
    </lineage>
</organism>
<dbReference type="Gramene" id="Tp57577_TGAC_v2_mRNA11607">
    <property type="protein sequence ID" value="Tp57577_TGAC_v2_mRNA11607"/>
    <property type="gene ID" value="Tp57577_TGAC_v2_gene11245"/>
</dbReference>
<reference evidence="2 3" key="2">
    <citation type="journal article" date="2017" name="Front. Plant Sci.">
        <title>Gene Classification and Mining of Molecular Markers Useful in Red Clover (Trifolium pratense) Breeding.</title>
        <authorList>
            <person name="Istvanek J."/>
            <person name="Dluhosova J."/>
            <person name="Dluhos P."/>
            <person name="Patkova L."/>
            <person name="Nedelnik J."/>
            <person name="Repkova J."/>
        </authorList>
    </citation>
    <scope>NUCLEOTIDE SEQUENCE [LARGE SCALE GENOMIC DNA]</scope>
    <source>
        <strain evidence="3">cv. Tatra</strain>
        <tissue evidence="2">Young leaves</tissue>
    </source>
</reference>
<dbReference type="Pfam" id="PF14009">
    <property type="entry name" value="PADRE"/>
    <property type="match status" value="1"/>
</dbReference>
<evidence type="ECO:0000256" key="1">
    <source>
        <dbReference type="SAM" id="MobiDB-lite"/>
    </source>
</evidence>
<dbReference type="Proteomes" id="UP000236291">
    <property type="component" value="Unassembled WGS sequence"/>
</dbReference>
<evidence type="ECO:0000313" key="3">
    <source>
        <dbReference type="Proteomes" id="UP000236291"/>
    </source>
</evidence>
<dbReference type="PANTHER" id="PTHR33052">
    <property type="entry name" value="DUF4228 DOMAIN PROTEIN-RELATED"/>
    <property type="match status" value="1"/>
</dbReference>
<sequence>MGNCTSFDSSQVESETAKVVVHDGTMKEFSYQVKVSYVLQIYQGCFICDSDEMGYDDVVLAMDEDDVLRLGQLYFALPLNRLKKPLSVVEMAALAVKANSALNESSGGAGGKNRFRRKKKTMFMFTAGDGNRKPGRRVAPENDGGDVAVSVVRSKSNGRRRYSGAGGGRGKYMAALSAIPE</sequence>
<dbReference type="STRING" id="57577.A0A2K3LAX3"/>
<feature type="region of interest" description="Disordered" evidence="1">
    <location>
        <begin position="126"/>
        <end position="145"/>
    </location>
</feature>
<name>A0A2K3LAX3_TRIPR</name>
<dbReference type="AlphaFoldDB" id="A0A2K3LAX3"/>
<protein>
    <submittedName>
        <fullName evidence="2">Uncharacterized protein</fullName>
    </submittedName>
</protein>
<dbReference type="EMBL" id="ASHM01029428">
    <property type="protein sequence ID" value="PNX75687.1"/>
    <property type="molecule type" value="Genomic_DNA"/>
</dbReference>
<proteinExistence type="predicted"/>